<gene>
    <name evidence="8" type="ORF">H0H81_004845</name>
</gene>
<dbReference type="GO" id="GO:0016652">
    <property type="term" value="F:oxidoreductase activity, acting on NAD(P)H as acceptor"/>
    <property type="evidence" value="ECO:0007669"/>
    <property type="project" value="InterPro"/>
</dbReference>
<dbReference type="PANTHER" id="PTHR43827:SF3">
    <property type="entry name" value="NADP-DEPENDENT OXIDOREDUCTASE DOMAIN-CONTAINING PROTEIN"/>
    <property type="match status" value="1"/>
</dbReference>
<dbReference type="InterPro" id="IPR018170">
    <property type="entry name" value="Aldo/ket_reductase_CS"/>
</dbReference>
<dbReference type="InterPro" id="IPR023210">
    <property type="entry name" value="NADP_OxRdtase_dom"/>
</dbReference>
<reference evidence="8" key="1">
    <citation type="submission" date="2021-02" db="EMBL/GenBank/DDBJ databases">
        <authorList>
            <person name="Nieuwenhuis M."/>
            <person name="Van De Peppel L.J.J."/>
        </authorList>
    </citation>
    <scope>NUCLEOTIDE SEQUENCE</scope>
    <source>
        <strain evidence="8">D49</strain>
    </source>
</reference>
<dbReference type="InterPro" id="IPR044494">
    <property type="entry name" value="AKR3C2/3"/>
</dbReference>
<keyword evidence="2" id="KW-0521">NADP</keyword>
<proteinExistence type="inferred from homology"/>
<accession>A0A9P7GMF4</accession>
<dbReference type="AlphaFoldDB" id="A0A9P7GMF4"/>
<evidence type="ECO:0000313" key="9">
    <source>
        <dbReference type="Proteomes" id="UP000717328"/>
    </source>
</evidence>
<dbReference type="PANTHER" id="PTHR43827">
    <property type="entry name" value="2,5-DIKETO-D-GLUCONIC ACID REDUCTASE"/>
    <property type="match status" value="1"/>
</dbReference>
<dbReference type="Gene3D" id="3.20.20.100">
    <property type="entry name" value="NADP-dependent oxidoreductase domain"/>
    <property type="match status" value="1"/>
</dbReference>
<evidence type="ECO:0000256" key="2">
    <source>
        <dbReference type="ARBA" id="ARBA00022857"/>
    </source>
</evidence>
<dbReference type="OrthoDB" id="416253at2759"/>
<dbReference type="PROSITE" id="PS00062">
    <property type="entry name" value="ALDOKETO_REDUCTASE_2"/>
    <property type="match status" value="1"/>
</dbReference>
<dbReference type="InterPro" id="IPR036812">
    <property type="entry name" value="NAD(P)_OxRdtase_dom_sf"/>
</dbReference>
<evidence type="ECO:0000256" key="3">
    <source>
        <dbReference type="ARBA" id="ARBA00023002"/>
    </source>
</evidence>
<evidence type="ECO:0000313" key="8">
    <source>
        <dbReference type="EMBL" id="KAG5652489.1"/>
    </source>
</evidence>
<keyword evidence="3" id="KW-0560">Oxidoreductase</keyword>
<dbReference type="PIRSF" id="PIRSF000097">
    <property type="entry name" value="AKR"/>
    <property type="match status" value="1"/>
</dbReference>
<organism evidence="8 9">
    <name type="scientific">Sphagnurus paluster</name>
    <dbReference type="NCBI Taxonomy" id="117069"/>
    <lineage>
        <taxon>Eukaryota</taxon>
        <taxon>Fungi</taxon>
        <taxon>Dikarya</taxon>
        <taxon>Basidiomycota</taxon>
        <taxon>Agaricomycotina</taxon>
        <taxon>Agaricomycetes</taxon>
        <taxon>Agaricomycetidae</taxon>
        <taxon>Agaricales</taxon>
        <taxon>Tricholomatineae</taxon>
        <taxon>Lyophyllaceae</taxon>
        <taxon>Sphagnurus</taxon>
    </lineage>
</organism>
<dbReference type="SUPFAM" id="SSF51430">
    <property type="entry name" value="NAD(P)-linked oxidoreductase"/>
    <property type="match status" value="1"/>
</dbReference>
<feature type="binding site" evidence="5">
    <location>
        <position position="107"/>
    </location>
    <ligand>
        <name>substrate</name>
    </ligand>
</feature>
<sequence>MALIPHTVKLNDGNEQIPAIGFGTGSALFGKDARDYVVQAIDTGFSHIDTAQIYSNEDSVGEAIRETGLAREDIFVTTKYASGAIQDTIRTSLNKLGLKYVDLYLIHFPTVVQGNFEGAWREFERIKEDGLARSIGVSNFNIEQLQEIIKVAKIKPAVNQIRFHPYNYAENKSLLEYAAKHNIIIEAYSSLSPITKFPGGPVDAPVNTAAKRLGITATQVILAWVKAKGVVIVTTSSRKQRLQEYLAVADLPPLTNEEIAAIDEAGAQGPPATPLRKRLTRGAVLFAAACGAYALYASGLRYACASV</sequence>
<dbReference type="GO" id="GO:0016616">
    <property type="term" value="F:oxidoreductase activity, acting on the CH-OH group of donors, NAD or NADP as acceptor"/>
    <property type="evidence" value="ECO:0007669"/>
    <property type="project" value="UniProtKB-ARBA"/>
</dbReference>
<feature type="domain" description="NADP-dependent oxidoreductase" evidence="7">
    <location>
        <begin position="31"/>
        <end position="191"/>
    </location>
</feature>
<feature type="active site" description="Proton donor" evidence="4">
    <location>
        <position position="54"/>
    </location>
</feature>
<dbReference type="PRINTS" id="PR00069">
    <property type="entry name" value="ALDKETRDTASE"/>
</dbReference>
<comment type="similarity">
    <text evidence="1">Belongs to the aldo/keto reductase family.</text>
</comment>
<dbReference type="Proteomes" id="UP000717328">
    <property type="component" value="Unassembled WGS sequence"/>
</dbReference>
<dbReference type="FunFam" id="3.20.20.100:FF:000002">
    <property type="entry name" value="2,5-diketo-D-gluconic acid reductase A"/>
    <property type="match status" value="1"/>
</dbReference>
<evidence type="ECO:0000256" key="4">
    <source>
        <dbReference type="PIRSR" id="PIRSR000097-1"/>
    </source>
</evidence>
<evidence type="ECO:0000256" key="1">
    <source>
        <dbReference type="ARBA" id="ARBA00007905"/>
    </source>
</evidence>
<feature type="site" description="Lowers pKa of active site Tyr" evidence="6">
    <location>
        <position position="79"/>
    </location>
</feature>
<reference evidence="8" key="2">
    <citation type="submission" date="2021-10" db="EMBL/GenBank/DDBJ databases">
        <title>Phylogenomics reveals ancestral predisposition of the termite-cultivated fungus Termitomyces towards a domesticated lifestyle.</title>
        <authorList>
            <person name="Auxier B."/>
            <person name="Grum-Grzhimaylo A."/>
            <person name="Cardenas M.E."/>
            <person name="Lodge J.D."/>
            <person name="Laessoe T."/>
            <person name="Pedersen O."/>
            <person name="Smith M.E."/>
            <person name="Kuyper T.W."/>
            <person name="Franco-Molano E.A."/>
            <person name="Baroni T.J."/>
            <person name="Aanen D.K."/>
        </authorList>
    </citation>
    <scope>NUCLEOTIDE SEQUENCE</scope>
    <source>
        <strain evidence="8">D49</strain>
    </source>
</reference>
<evidence type="ECO:0000259" key="7">
    <source>
        <dbReference type="Pfam" id="PF00248"/>
    </source>
</evidence>
<dbReference type="InterPro" id="IPR020471">
    <property type="entry name" value="AKR"/>
</dbReference>
<name>A0A9P7GMF4_9AGAR</name>
<dbReference type="Pfam" id="PF00248">
    <property type="entry name" value="Aldo_ket_red"/>
    <property type="match status" value="2"/>
</dbReference>
<evidence type="ECO:0000256" key="6">
    <source>
        <dbReference type="PIRSR" id="PIRSR000097-3"/>
    </source>
</evidence>
<dbReference type="CDD" id="cd19120">
    <property type="entry name" value="AKR_AKR3C2-3"/>
    <property type="match status" value="1"/>
</dbReference>
<comment type="caution">
    <text evidence="8">The sequence shown here is derived from an EMBL/GenBank/DDBJ whole genome shotgun (WGS) entry which is preliminary data.</text>
</comment>
<keyword evidence="9" id="KW-1185">Reference proteome</keyword>
<protein>
    <recommendedName>
        <fullName evidence="7">NADP-dependent oxidoreductase domain-containing protein</fullName>
    </recommendedName>
</protein>
<evidence type="ECO:0000256" key="5">
    <source>
        <dbReference type="PIRSR" id="PIRSR000097-2"/>
    </source>
</evidence>
<dbReference type="EMBL" id="JABCKI010000123">
    <property type="protein sequence ID" value="KAG5652489.1"/>
    <property type="molecule type" value="Genomic_DNA"/>
</dbReference>
<feature type="domain" description="NADP-dependent oxidoreductase" evidence="7">
    <location>
        <begin position="206"/>
        <end position="265"/>
    </location>
</feature>